<comment type="caution">
    <text evidence="7">The sequence shown here is derived from an EMBL/GenBank/DDBJ whole genome shotgun (WGS) entry which is preliminary data.</text>
</comment>
<feature type="compositionally biased region" description="Basic and acidic residues" evidence="5">
    <location>
        <begin position="279"/>
        <end position="300"/>
    </location>
</feature>
<evidence type="ECO:0008006" key="9">
    <source>
        <dbReference type="Google" id="ProtNLM"/>
    </source>
</evidence>
<dbReference type="GO" id="GO:0016020">
    <property type="term" value="C:membrane"/>
    <property type="evidence" value="ECO:0007669"/>
    <property type="project" value="UniProtKB-SubCell"/>
</dbReference>
<keyword evidence="4 6" id="KW-0472">Membrane</keyword>
<dbReference type="Proteomes" id="UP000807716">
    <property type="component" value="Unassembled WGS sequence"/>
</dbReference>
<evidence type="ECO:0000313" key="7">
    <source>
        <dbReference type="EMBL" id="KAG0251308.1"/>
    </source>
</evidence>
<evidence type="ECO:0000256" key="2">
    <source>
        <dbReference type="ARBA" id="ARBA00022692"/>
    </source>
</evidence>
<feature type="region of interest" description="Disordered" evidence="5">
    <location>
        <begin position="279"/>
        <end position="329"/>
    </location>
</feature>
<evidence type="ECO:0000256" key="5">
    <source>
        <dbReference type="SAM" id="MobiDB-lite"/>
    </source>
</evidence>
<protein>
    <recommendedName>
        <fullName evidence="9">DUF1682-domain-containing protein</fullName>
    </recommendedName>
</protein>
<dbReference type="Pfam" id="PF07946">
    <property type="entry name" value="CCDC47"/>
    <property type="match status" value="1"/>
</dbReference>
<dbReference type="PANTHER" id="PTHR12883:SF0">
    <property type="entry name" value="PAT COMPLEX SUBUNIT CCDC47"/>
    <property type="match status" value="1"/>
</dbReference>
<gene>
    <name evidence="7" type="ORF">DFQ27_008849</name>
</gene>
<dbReference type="EMBL" id="JAAAJB010000767">
    <property type="protein sequence ID" value="KAG0251308.1"/>
    <property type="molecule type" value="Genomic_DNA"/>
</dbReference>
<evidence type="ECO:0000313" key="8">
    <source>
        <dbReference type="Proteomes" id="UP000807716"/>
    </source>
</evidence>
<comment type="subcellular location">
    <subcellularLocation>
        <location evidence="1">Membrane</location>
        <topology evidence="1">Single-pass membrane protein</topology>
    </subcellularLocation>
</comment>
<keyword evidence="3 6" id="KW-1133">Transmembrane helix</keyword>
<accession>A0A9P6PRI5</accession>
<reference evidence="7" key="1">
    <citation type="journal article" date="2020" name="Fungal Divers.">
        <title>Resolving the Mortierellaceae phylogeny through synthesis of multi-gene phylogenetics and phylogenomics.</title>
        <authorList>
            <person name="Vandepol N."/>
            <person name="Liber J."/>
            <person name="Desiro A."/>
            <person name="Na H."/>
            <person name="Kennedy M."/>
            <person name="Barry K."/>
            <person name="Grigoriev I.V."/>
            <person name="Miller A.N."/>
            <person name="O'Donnell K."/>
            <person name="Stajich J.E."/>
            <person name="Bonito G."/>
        </authorList>
    </citation>
    <scope>NUCLEOTIDE SEQUENCE</scope>
    <source>
        <strain evidence="7">BC1065</strain>
    </source>
</reference>
<keyword evidence="2 6" id="KW-0812">Transmembrane</keyword>
<evidence type="ECO:0000256" key="6">
    <source>
        <dbReference type="SAM" id="Phobius"/>
    </source>
</evidence>
<evidence type="ECO:0000256" key="3">
    <source>
        <dbReference type="ARBA" id="ARBA00022989"/>
    </source>
</evidence>
<sequence length="329" mass="37366">MAAAPVFESFGDFYARFPHEVHFMGVMFVMVIAYVVGKQHNSLLAKTTMGVMLDLFRQNFARIGDGGADLIIDTPNEYIIYLTGRRHVECVHGTIKMRPRQDLLRTIFSLVSGTSDDYVTFNVTMKQNEYSDGVFAVVPKTSGVAIRNRFFDIQRFTKASNHSALDESLIALTESNELSSAILPLVVDKLNESAKWLNYFIVSDQPTHKPEGLTKEPATKRISLSFKLPQRKSMYEIRPLAEALIACLDGLPTKCHVTPIAKGKIAKAREELYAEYEKKEQEKRAKELQERRQREKKEAEASMSASAQRKLAAKEEKRAQMKRQKVVRQ</sequence>
<dbReference type="AlphaFoldDB" id="A0A9P6PRI5"/>
<proteinExistence type="predicted"/>
<feature type="transmembrane region" description="Helical" evidence="6">
    <location>
        <begin position="20"/>
        <end position="37"/>
    </location>
</feature>
<dbReference type="GO" id="GO:0005783">
    <property type="term" value="C:endoplasmic reticulum"/>
    <property type="evidence" value="ECO:0007669"/>
    <property type="project" value="InterPro"/>
</dbReference>
<dbReference type="InterPro" id="IPR012879">
    <property type="entry name" value="CCDC47"/>
</dbReference>
<feature type="compositionally biased region" description="Basic residues" evidence="5">
    <location>
        <begin position="320"/>
        <end position="329"/>
    </location>
</feature>
<keyword evidence="8" id="KW-1185">Reference proteome</keyword>
<dbReference type="PANTHER" id="PTHR12883">
    <property type="entry name" value="ADIPOCYTE-SPECIFIC PROTEIN 4-RELATED"/>
    <property type="match status" value="1"/>
</dbReference>
<evidence type="ECO:0000256" key="1">
    <source>
        <dbReference type="ARBA" id="ARBA00004167"/>
    </source>
</evidence>
<dbReference type="OrthoDB" id="10039147at2759"/>
<dbReference type="GO" id="GO:0005509">
    <property type="term" value="F:calcium ion binding"/>
    <property type="evidence" value="ECO:0007669"/>
    <property type="project" value="InterPro"/>
</dbReference>
<organism evidence="7 8">
    <name type="scientific">Actinomortierella ambigua</name>
    <dbReference type="NCBI Taxonomy" id="1343610"/>
    <lineage>
        <taxon>Eukaryota</taxon>
        <taxon>Fungi</taxon>
        <taxon>Fungi incertae sedis</taxon>
        <taxon>Mucoromycota</taxon>
        <taxon>Mortierellomycotina</taxon>
        <taxon>Mortierellomycetes</taxon>
        <taxon>Mortierellales</taxon>
        <taxon>Mortierellaceae</taxon>
        <taxon>Actinomortierella</taxon>
    </lineage>
</organism>
<name>A0A9P6PRI5_9FUNG</name>
<evidence type="ECO:0000256" key="4">
    <source>
        <dbReference type="ARBA" id="ARBA00023136"/>
    </source>
</evidence>
<dbReference type="GO" id="GO:0032469">
    <property type="term" value="P:endoplasmic reticulum calcium ion homeostasis"/>
    <property type="evidence" value="ECO:0007669"/>
    <property type="project" value="InterPro"/>
</dbReference>